<dbReference type="Pfam" id="PF04055">
    <property type="entry name" value="Radical_SAM"/>
    <property type="match status" value="1"/>
</dbReference>
<dbReference type="SUPFAM" id="SSF102114">
    <property type="entry name" value="Radical SAM enzymes"/>
    <property type="match status" value="1"/>
</dbReference>
<keyword evidence="9" id="KW-1185">Reference proteome</keyword>
<dbReference type="InterPro" id="IPR050377">
    <property type="entry name" value="Radical_SAM_PqqE_MftC-like"/>
</dbReference>
<evidence type="ECO:0000256" key="1">
    <source>
        <dbReference type="ARBA" id="ARBA00001966"/>
    </source>
</evidence>
<dbReference type="GO" id="GO:0003824">
    <property type="term" value="F:catalytic activity"/>
    <property type="evidence" value="ECO:0007669"/>
    <property type="project" value="InterPro"/>
</dbReference>
<keyword evidence="2" id="KW-0004">4Fe-4S</keyword>
<evidence type="ECO:0000313" key="9">
    <source>
        <dbReference type="Proteomes" id="UP000248857"/>
    </source>
</evidence>
<dbReference type="PANTHER" id="PTHR11228">
    <property type="entry name" value="RADICAL SAM DOMAIN PROTEIN"/>
    <property type="match status" value="1"/>
</dbReference>
<dbReference type="Gene3D" id="3.20.20.70">
    <property type="entry name" value="Aldolase class I"/>
    <property type="match status" value="1"/>
</dbReference>
<gene>
    <name evidence="8" type="primary">pqqE_1</name>
    <name evidence="8" type="ORF">C1752_01999</name>
</gene>
<dbReference type="AlphaFoldDB" id="A0A2W1JJ33"/>
<dbReference type="SFLD" id="SFLDG01387">
    <property type="entry name" value="BtrN-like_SPASM_domain_contain"/>
    <property type="match status" value="1"/>
</dbReference>
<keyword evidence="5" id="KW-0408">Iron</keyword>
<dbReference type="EMBL" id="PQWO01000005">
    <property type="protein sequence ID" value="PZD73493.1"/>
    <property type="molecule type" value="Genomic_DNA"/>
</dbReference>
<evidence type="ECO:0000313" key="8">
    <source>
        <dbReference type="EMBL" id="PZD73493.1"/>
    </source>
</evidence>
<dbReference type="RefSeq" id="WP_110985963.1">
    <property type="nucleotide sequence ID" value="NZ_CAWNWM010000005.1"/>
</dbReference>
<evidence type="ECO:0000259" key="7">
    <source>
        <dbReference type="Pfam" id="PF04055"/>
    </source>
</evidence>
<dbReference type="InterPro" id="IPR007197">
    <property type="entry name" value="rSAM"/>
</dbReference>
<feature type="domain" description="Radical SAM core" evidence="7">
    <location>
        <begin position="15"/>
        <end position="149"/>
    </location>
</feature>
<dbReference type="GO" id="GO:0046872">
    <property type="term" value="F:metal ion binding"/>
    <property type="evidence" value="ECO:0007669"/>
    <property type="project" value="UniProtKB-KW"/>
</dbReference>
<comment type="caution">
    <text evidence="8">The sequence shown here is derived from an EMBL/GenBank/DDBJ whole genome shotgun (WGS) entry which is preliminary data.</text>
</comment>
<comment type="cofactor">
    <cofactor evidence="1">
        <name>[4Fe-4S] cluster</name>
        <dbReference type="ChEBI" id="CHEBI:49883"/>
    </cofactor>
</comment>
<dbReference type="InterPro" id="IPR013785">
    <property type="entry name" value="Aldolase_TIM"/>
</dbReference>
<dbReference type="InterPro" id="IPR034391">
    <property type="entry name" value="AdoMet-like_SPASM_containing"/>
</dbReference>
<dbReference type="CDD" id="cd01335">
    <property type="entry name" value="Radical_SAM"/>
    <property type="match status" value="1"/>
</dbReference>
<evidence type="ECO:0000256" key="3">
    <source>
        <dbReference type="ARBA" id="ARBA00022691"/>
    </source>
</evidence>
<dbReference type="SFLD" id="SFLDG01067">
    <property type="entry name" value="SPASM/twitch_domain_containing"/>
    <property type="match status" value="1"/>
</dbReference>
<evidence type="ECO:0000256" key="4">
    <source>
        <dbReference type="ARBA" id="ARBA00022723"/>
    </source>
</evidence>
<dbReference type="SFLD" id="SFLDS00029">
    <property type="entry name" value="Radical_SAM"/>
    <property type="match status" value="1"/>
</dbReference>
<dbReference type="InterPro" id="IPR058240">
    <property type="entry name" value="rSAM_sf"/>
</dbReference>
<keyword evidence="4" id="KW-0479">Metal-binding</keyword>
<accession>A0A2W1JJ33</accession>
<dbReference type="PANTHER" id="PTHR11228:SF7">
    <property type="entry name" value="PQQA PEPTIDE CYCLASE"/>
    <property type="match status" value="1"/>
</dbReference>
<keyword evidence="6" id="KW-0411">Iron-sulfur</keyword>
<sequence length="364" mass="41632">MTVVQEPISIRLEASTFCQLKCPSCPTAQGETKKNLGSGFLAFKNFKDLVDRNPAIVHIELSNWGEIFLNPELTEIMKYAYQKGVILTASNGANLNTVKPEVLENLVKYKFRHIDCSIDGASQETYKQYRVGGDFDRVIENIKTINHYKKIYKSDFPLLLWQFVAFGHNEHEIQTARELAKDLNMEFYLKLSWDEEVSPIQDKELVRQQTSSGVSSRSEYAETYGTGYIRKDICQQLWTSPQVNWDGRVLGCCFNYWGDFGNMFEADGKQGYQEKVGYAQDMVMGKAEPRDDIPCTRCEHYKTMQASGDWMTTENLRGPTASPIVAQIAKRCGRLMISILNRSEWLSSRFLKPAIVNSNKTLRE</sequence>
<evidence type="ECO:0000256" key="6">
    <source>
        <dbReference type="ARBA" id="ARBA00023014"/>
    </source>
</evidence>
<organism evidence="8 9">
    <name type="scientific">Acaryochloris thomasi RCC1774</name>
    <dbReference type="NCBI Taxonomy" id="1764569"/>
    <lineage>
        <taxon>Bacteria</taxon>
        <taxon>Bacillati</taxon>
        <taxon>Cyanobacteriota</taxon>
        <taxon>Cyanophyceae</taxon>
        <taxon>Acaryochloridales</taxon>
        <taxon>Acaryochloridaceae</taxon>
        <taxon>Acaryochloris</taxon>
        <taxon>Acaryochloris thomasi</taxon>
    </lineage>
</organism>
<dbReference type="OrthoDB" id="9782387at2"/>
<protein>
    <submittedName>
        <fullName evidence="8">Coenzyme PQQ synthesis protein E</fullName>
    </submittedName>
</protein>
<reference evidence="8 9" key="1">
    <citation type="journal article" date="2018" name="Sci. Rep.">
        <title>A novel species of the marine cyanobacterium Acaryochloris with a unique pigment content and lifestyle.</title>
        <authorList>
            <person name="Partensky F."/>
            <person name="Six C."/>
            <person name="Ratin M."/>
            <person name="Garczarek L."/>
            <person name="Vaulot D."/>
            <person name="Probert I."/>
            <person name="Calteau A."/>
            <person name="Gourvil P."/>
            <person name="Marie D."/>
            <person name="Grebert T."/>
            <person name="Bouchier C."/>
            <person name="Le Panse S."/>
            <person name="Gachenot M."/>
            <person name="Rodriguez F."/>
            <person name="Garrido J.L."/>
        </authorList>
    </citation>
    <scope>NUCLEOTIDE SEQUENCE [LARGE SCALE GENOMIC DNA]</scope>
    <source>
        <strain evidence="8 9">RCC1774</strain>
    </source>
</reference>
<proteinExistence type="predicted"/>
<evidence type="ECO:0000256" key="2">
    <source>
        <dbReference type="ARBA" id="ARBA00022485"/>
    </source>
</evidence>
<evidence type="ECO:0000256" key="5">
    <source>
        <dbReference type="ARBA" id="ARBA00023004"/>
    </source>
</evidence>
<dbReference type="GO" id="GO:0051536">
    <property type="term" value="F:iron-sulfur cluster binding"/>
    <property type="evidence" value="ECO:0007669"/>
    <property type="project" value="UniProtKB-KW"/>
</dbReference>
<dbReference type="Proteomes" id="UP000248857">
    <property type="component" value="Unassembled WGS sequence"/>
</dbReference>
<keyword evidence="3" id="KW-0949">S-adenosyl-L-methionine</keyword>
<name>A0A2W1JJ33_9CYAN</name>